<dbReference type="EC" id="2.7.13.3" evidence="2"/>
<dbReference type="RefSeq" id="WP_204012227.1">
    <property type="nucleotide sequence ID" value="NZ_BOPG01000110.1"/>
</dbReference>
<keyword evidence="7" id="KW-0067">ATP-binding</keyword>
<evidence type="ECO:0000313" key="12">
    <source>
        <dbReference type="EMBL" id="GIJ64177.1"/>
    </source>
</evidence>
<comment type="catalytic activity">
    <reaction evidence="1">
        <text>ATP + protein L-histidine = ADP + protein N-phospho-L-histidine.</text>
        <dbReference type="EC" id="2.7.13.3"/>
    </reaction>
</comment>
<evidence type="ECO:0000256" key="3">
    <source>
        <dbReference type="ARBA" id="ARBA00022553"/>
    </source>
</evidence>
<dbReference type="InterPro" id="IPR003594">
    <property type="entry name" value="HATPase_dom"/>
</dbReference>
<evidence type="ECO:0000259" key="10">
    <source>
        <dbReference type="Pfam" id="PF02518"/>
    </source>
</evidence>
<sequence length="341" mass="35232">MAGLFVVAATVVGGVQLAGAGGGWGARVLGAAILLAATGALYWRARWPAAVLAVAGFACVLYYLLGCPPGPEPVPFVVALYAAAAAGWRRIAVAAVPLAVVVVLAADVVAGRPVEGEDLVAVVAVLVAAAGLGEVSRSRREQQDARAQRAADAERLRIARDLHDTLAHQLTAISVQAGAALRKRDSRPELAYPALETVRTVAGEALTEVRSVLGVIRAEPACDAAGSLAGLAERAGLDVSVTVSGRAVPLPPQVDAAVYRIAQEALTNVRRHSGVTDAEVRLRYRPRRVEIDVTDRGRGRGDGVAGTGITGMRERVTVLGGRLAAGPRPGGGFRVWASIPR</sequence>
<keyword evidence="3" id="KW-0597">Phosphoprotein</keyword>
<evidence type="ECO:0000256" key="2">
    <source>
        <dbReference type="ARBA" id="ARBA00012438"/>
    </source>
</evidence>
<keyword evidence="13" id="KW-1185">Reference proteome</keyword>
<comment type="caution">
    <text evidence="12">The sequence shown here is derived from an EMBL/GenBank/DDBJ whole genome shotgun (WGS) entry which is preliminary data.</text>
</comment>
<dbReference type="CDD" id="cd16917">
    <property type="entry name" value="HATPase_UhpB-NarQ-NarX-like"/>
    <property type="match status" value="1"/>
</dbReference>
<dbReference type="Pfam" id="PF07730">
    <property type="entry name" value="HisKA_3"/>
    <property type="match status" value="1"/>
</dbReference>
<protein>
    <recommendedName>
        <fullName evidence="2">histidine kinase</fullName>
        <ecNumber evidence="2">2.7.13.3</ecNumber>
    </recommendedName>
</protein>
<dbReference type="PANTHER" id="PTHR24421:SF10">
    <property type="entry name" value="NITRATE_NITRITE SENSOR PROTEIN NARQ"/>
    <property type="match status" value="1"/>
</dbReference>
<dbReference type="Pfam" id="PF02518">
    <property type="entry name" value="HATPase_c"/>
    <property type="match status" value="1"/>
</dbReference>
<dbReference type="GO" id="GO:0000155">
    <property type="term" value="F:phosphorelay sensor kinase activity"/>
    <property type="evidence" value="ECO:0007669"/>
    <property type="project" value="InterPro"/>
</dbReference>
<dbReference type="Gene3D" id="3.30.565.10">
    <property type="entry name" value="Histidine kinase-like ATPase, C-terminal domain"/>
    <property type="match status" value="1"/>
</dbReference>
<dbReference type="InterPro" id="IPR050482">
    <property type="entry name" value="Sensor_HK_TwoCompSys"/>
</dbReference>
<evidence type="ECO:0000259" key="11">
    <source>
        <dbReference type="Pfam" id="PF07730"/>
    </source>
</evidence>
<proteinExistence type="predicted"/>
<evidence type="ECO:0000256" key="9">
    <source>
        <dbReference type="SAM" id="Phobius"/>
    </source>
</evidence>
<dbReference type="GO" id="GO:0016020">
    <property type="term" value="C:membrane"/>
    <property type="evidence" value="ECO:0007669"/>
    <property type="project" value="InterPro"/>
</dbReference>
<feature type="transmembrane region" description="Helical" evidence="9">
    <location>
        <begin position="119"/>
        <end position="136"/>
    </location>
</feature>
<keyword evidence="4" id="KW-0808">Transferase</keyword>
<dbReference type="Proteomes" id="UP000612585">
    <property type="component" value="Unassembled WGS sequence"/>
</dbReference>
<evidence type="ECO:0000256" key="7">
    <source>
        <dbReference type="ARBA" id="ARBA00022840"/>
    </source>
</evidence>
<evidence type="ECO:0000256" key="6">
    <source>
        <dbReference type="ARBA" id="ARBA00022777"/>
    </source>
</evidence>
<dbReference type="GO" id="GO:0005524">
    <property type="term" value="F:ATP binding"/>
    <property type="evidence" value="ECO:0007669"/>
    <property type="project" value="UniProtKB-KW"/>
</dbReference>
<evidence type="ECO:0000256" key="8">
    <source>
        <dbReference type="ARBA" id="ARBA00023012"/>
    </source>
</evidence>
<feature type="domain" description="Histidine kinase/HSP90-like ATPase" evidence="10">
    <location>
        <begin position="257"/>
        <end position="340"/>
    </location>
</feature>
<keyword evidence="9" id="KW-1133">Transmembrane helix</keyword>
<dbReference type="GO" id="GO:0046983">
    <property type="term" value="F:protein dimerization activity"/>
    <property type="evidence" value="ECO:0007669"/>
    <property type="project" value="InterPro"/>
</dbReference>
<keyword evidence="5" id="KW-0547">Nucleotide-binding</keyword>
<evidence type="ECO:0000256" key="4">
    <source>
        <dbReference type="ARBA" id="ARBA00022679"/>
    </source>
</evidence>
<name>A0A8J3ZJN2_9ACTN</name>
<dbReference type="EMBL" id="BOPG01000110">
    <property type="protein sequence ID" value="GIJ64177.1"/>
    <property type="molecule type" value="Genomic_DNA"/>
</dbReference>
<gene>
    <name evidence="12" type="ORF">Vau01_116930</name>
</gene>
<dbReference type="AlphaFoldDB" id="A0A8J3ZJN2"/>
<dbReference type="Gene3D" id="1.20.5.1930">
    <property type="match status" value="1"/>
</dbReference>
<evidence type="ECO:0000256" key="1">
    <source>
        <dbReference type="ARBA" id="ARBA00000085"/>
    </source>
</evidence>
<feature type="transmembrane region" description="Helical" evidence="9">
    <location>
        <begin position="95"/>
        <end position="113"/>
    </location>
</feature>
<keyword evidence="9" id="KW-0812">Transmembrane</keyword>
<keyword evidence="9" id="KW-0472">Membrane</keyword>
<dbReference type="InterPro" id="IPR011712">
    <property type="entry name" value="Sig_transdc_His_kin_sub3_dim/P"/>
</dbReference>
<keyword evidence="6 12" id="KW-0418">Kinase</keyword>
<reference evidence="12" key="1">
    <citation type="submission" date="2021-01" db="EMBL/GenBank/DDBJ databases">
        <title>Whole genome shotgun sequence of Virgisporangium aurantiacum NBRC 16421.</title>
        <authorList>
            <person name="Komaki H."/>
            <person name="Tamura T."/>
        </authorList>
    </citation>
    <scope>NUCLEOTIDE SEQUENCE</scope>
    <source>
        <strain evidence="12">NBRC 16421</strain>
    </source>
</reference>
<keyword evidence="8" id="KW-0902">Two-component regulatory system</keyword>
<accession>A0A8J3ZJN2</accession>
<evidence type="ECO:0000313" key="13">
    <source>
        <dbReference type="Proteomes" id="UP000612585"/>
    </source>
</evidence>
<dbReference type="SUPFAM" id="SSF55874">
    <property type="entry name" value="ATPase domain of HSP90 chaperone/DNA topoisomerase II/histidine kinase"/>
    <property type="match status" value="1"/>
</dbReference>
<evidence type="ECO:0000256" key="5">
    <source>
        <dbReference type="ARBA" id="ARBA00022741"/>
    </source>
</evidence>
<feature type="transmembrane region" description="Helical" evidence="9">
    <location>
        <begin position="49"/>
        <end position="66"/>
    </location>
</feature>
<dbReference type="InterPro" id="IPR036890">
    <property type="entry name" value="HATPase_C_sf"/>
</dbReference>
<feature type="domain" description="Signal transduction histidine kinase subgroup 3 dimerisation and phosphoacceptor" evidence="11">
    <location>
        <begin position="154"/>
        <end position="218"/>
    </location>
</feature>
<dbReference type="PANTHER" id="PTHR24421">
    <property type="entry name" value="NITRATE/NITRITE SENSOR PROTEIN NARX-RELATED"/>
    <property type="match status" value="1"/>
</dbReference>
<organism evidence="12 13">
    <name type="scientific">Virgisporangium aurantiacum</name>
    <dbReference type="NCBI Taxonomy" id="175570"/>
    <lineage>
        <taxon>Bacteria</taxon>
        <taxon>Bacillati</taxon>
        <taxon>Actinomycetota</taxon>
        <taxon>Actinomycetes</taxon>
        <taxon>Micromonosporales</taxon>
        <taxon>Micromonosporaceae</taxon>
        <taxon>Virgisporangium</taxon>
    </lineage>
</organism>